<dbReference type="PRINTS" id="PR00730">
    <property type="entry name" value="THERMOLYSIN"/>
</dbReference>
<dbReference type="Pfam" id="PF02868">
    <property type="entry name" value="Peptidase_M4_C"/>
    <property type="match status" value="1"/>
</dbReference>
<evidence type="ECO:0000256" key="3">
    <source>
        <dbReference type="ARBA" id="ARBA00022723"/>
    </source>
</evidence>
<evidence type="ECO:0000313" key="11">
    <source>
        <dbReference type="EMBL" id="MBP2416700.1"/>
    </source>
</evidence>
<dbReference type="PANTHER" id="PTHR43579:SF1">
    <property type="entry name" value="NEUTRAL METALLOPROTEINASE"/>
    <property type="match status" value="1"/>
</dbReference>
<dbReference type="Gene3D" id="1.10.390.10">
    <property type="entry name" value="Neutral Protease Domain 2"/>
    <property type="match status" value="1"/>
</dbReference>
<dbReference type="PANTHER" id="PTHR43579">
    <property type="match status" value="1"/>
</dbReference>
<dbReference type="InterPro" id="IPR052759">
    <property type="entry name" value="Metalloprotease_M4"/>
</dbReference>
<evidence type="ECO:0000256" key="5">
    <source>
        <dbReference type="ARBA" id="ARBA00022833"/>
    </source>
</evidence>
<evidence type="ECO:0000256" key="7">
    <source>
        <dbReference type="RuleBase" id="RU366073"/>
    </source>
</evidence>
<dbReference type="Pfam" id="PF20242">
    <property type="entry name" value="Emfourin"/>
    <property type="match status" value="1"/>
</dbReference>
<dbReference type="InterPro" id="IPR023612">
    <property type="entry name" value="Peptidase_M4"/>
</dbReference>
<comment type="subcellular location">
    <subcellularLocation>
        <location evidence="7">Secreted</location>
    </subcellularLocation>
</comment>
<gene>
    <name evidence="11" type="ORF">JOF54_001622</name>
</gene>
<evidence type="ECO:0000256" key="4">
    <source>
        <dbReference type="ARBA" id="ARBA00022801"/>
    </source>
</evidence>
<reference evidence="11 12" key="1">
    <citation type="submission" date="2021-03" db="EMBL/GenBank/DDBJ databases">
        <title>Sequencing the genomes of 1000 actinobacteria strains.</title>
        <authorList>
            <person name="Klenk H.-P."/>
        </authorList>
    </citation>
    <scope>NUCLEOTIDE SEQUENCE [LARGE SCALE GENOMIC DNA]</scope>
    <source>
        <strain evidence="11 12">DSM 12936</strain>
    </source>
</reference>
<dbReference type="InterPro" id="IPR049457">
    <property type="entry name" value="Emfourin"/>
</dbReference>
<dbReference type="Gene3D" id="3.10.170.10">
    <property type="match status" value="1"/>
</dbReference>
<keyword evidence="7" id="KW-0964">Secreted</keyword>
<dbReference type="RefSeq" id="WP_210054600.1">
    <property type="nucleotide sequence ID" value="NZ_BAAAMH010000025.1"/>
</dbReference>
<dbReference type="InterPro" id="IPR001570">
    <property type="entry name" value="Peptidase_M4_C_domain"/>
</dbReference>
<dbReference type="Proteomes" id="UP000758168">
    <property type="component" value="Unassembled WGS sequence"/>
</dbReference>
<organism evidence="11 12">
    <name type="scientific">Microlunatus capsulatus</name>
    <dbReference type="NCBI Taxonomy" id="99117"/>
    <lineage>
        <taxon>Bacteria</taxon>
        <taxon>Bacillati</taxon>
        <taxon>Actinomycetota</taxon>
        <taxon>Actinomycetes</taxon>
        <taxon>Propionibacteriales</taxon>
        <taxon>Propionibacteriaceae</taxon>
        <taxon>Microlunatus</taxon>
    </lineage>
</organism>
<keyword evidence="2 7" id="KW-0645">Protease</keyword>
<keyword evidence="4 7" id="KW-0378">Hydrolase</keyword>
<evidence type="ECO:0000256" key="2">
    <source>
        <dbReference type="ARBA" id="ARBA00022670"/>
    </source>
</evidence>
<name>A0ABS4Z7D9_9ACTN</name>
<keyword evidence="6 7" id="KW-0482">Metalloprotease</keyword>
<dbReference type="InterPro" id="IPR013856">
    <property type="entry name" value="Peptidase_M4_domain"/>
</dbReference>
<evidence type="ECO:0000259" key="10">
    <source>
        <dbReference type="Pfam" id="PF02868"/>
    </source>
</evidence>
<evidence type="ECO:0000256" key="6">
    <source>
        <dbReference type="ARBA" id="ARBA00023049"/>
    </source>
</evidence>
<dbReference type="EC" id="3.4.24.-" evidence="7"/>
<comment type="caution">
    <text evidence="11">The sequence shown here is derived from an EMBL/GenBank/DDBJ whole genome shotgun (WGS) entry which is preliminary data.</text>
</comment>
<keyword evidence="5 7" id="KW-0862">Zinc</keyword>
<protein>
    <recommendedName>
        <fullName evidence="7">Neutral metalloproteinase</fullName>
        <ecNumber evidence="7">3.4.24.-</ecNumber>
    </recommendedName>
</protein>
<evidence type="ECO:0000259" key="9">
    <source>
        <dbReference type="Pfam" id="PF01447"/>
    </source>
</evidence>
<dbReference type="EMBL" id="JAGIOB010000001">
    <property type="protein sequence ID" value="MBP2416700.1"/>
    <property type="molecule type" value="Genomic_DNA"/>
</dbReference>
<evidence type="ECO:0000313" key="12">
    <source>
        <dbReference type="Proteomes" id="UP000758168"/>
    </source>
</evidence>
<sequence length="470" mass="49405">MTCTFIPPYLLDHLATAAADTPAGAFGRSTLVLDQRLREQRLQPALLPRVATVRAGVVAERRVVHSAGGTETLPGTPVRSDDDPASGDAAVDEAFVSSGQVWDLFAELFDRRSVDGQGSTLSVTVHYGQRYDNAFWDGSQLVFGDGDGEVFERFTKPMDVMAHEFTHGVTQFSANLTYQGQSGALNESVSDVFAALTKQRALGQDAGAADWLIGEGLFRPGIAARALRSMLEPGTAYDDPQLGRDPQVGSMADYVETEEDNGGVHLNSGIPNRAFALAAVALGGPSWERAGRVWYDTLTGGAIGSDVDFVGFAEATVASAARLFPDDADVATRVRGAWAEVGVLTAAETPGATPPVPVDAAPATPPAPAAPGVPAAEARTVAVRRSGGFAGAVRAAELDLDGDPQGPEVRRLLLDTDLTRLAGSRPAADRFVYTVAVGEWQLTVPEQDLTPELDQVVRIVLGGSGRLDLG</sequence>
<proteinExistence type="inferred from homology"/>
<keyword evidence="3" id="KW-0479">Metal-binding</keyword>
<feature type="region of interest" description="Disordered" evidence="8">
    <location>
        <begin position="68"/>
        <end position="88"/>
    </location>
</feature>
<accession>A0ABS4Z7D9</accession>
<feature type="domain" description="Peptidase M4 C-terminal" evidence="10">
    <location>
        <begin position="174"/>
        <end position="343"/>
    </location>
</feature>
<keyword evidence="12" id="KW-1185">Reference proteome</keyword>
<evidence type="ECO:0000256" key="8">
    <source>
        <dbReference type="SAM" id="MobiDB-lite"/>
    </source>
</evidence>
<dbReference type="Pfam" id="PF01447">
    <property type="entry name" value="Peptidase_M4"/>
    <property type="match status" value="1"/>
</dbReference>
<dbReference type="SUPFAM" id="SSF55486">
    <property type="entry name" value="Metalloproteases ('zincins'), catalytic domain"/>
    <property type="match status" value="1"/>
</dbReference>
<evidence type="ECO:0000256" key="1">
    <source>
        <dbReference type="ARBA" id="ARBA00009388"/>
    </source>
</evidence>
<comment type="similarity">
    <text evidence="1 7">Belongs to the peptidase M4 family.</text>
</comment>
<dbReference type="CDD" id="cd09597">
    <property type="entry name" value="M4_TLP"/>
    <property type="match status" value="1"/>
</dbReference>
<comment type="function">
    <text evidence="7">Extracellular zinc metalloprotease.</text>
</comment>
<dbReference type="InterPro" id="IPR027268">
    <property type="entry name" value="Peptidase_M4/M1_CTD_sf"/>
</dbReference>
<feature type="domain" description="Peptidase M4" evidence="9">
    <location>
        <begin position="71"/>
        <end position="171"/>
    </location>
</feature>
<comment type="cofactor">
    <cofactor evidence="7">
        <name>Zn(2+)</name>
        <dbReference type="ChEBI" id="CHEBI:29105"/>
    </cofactor>
</comment>